<dbReference type="Gene3D" id="3.40.462.20">
    <property type="match status" value="1"/>
</dbReference>
<dbReference type="Pfam" id="PF08031">
    <property type="entry name" value="BBE"/>
    <property type="match status" value="1"/>
</dbReference>
<accession>A0A1X9NRS4</accession>
<dbReference type="SUPFAM" id="SSF56176">
    <property type="entry name" value="FAD-binding/transporter-associated domain-like"/>
    <property type="match status" value="1"/>
</dbReference>
<keyword evidence="5" id="KW-0560">Oxidoreductase</keyword>
<evidence type="ECO:0000259" key="6">
    <source>
        <dbReference type="PROSITE" id="PS51387"/>
    </source>
</evidence>
<dbReference type="Gene3D" id="3.30.43.10">
    <property type="entry name" value="Uridine Diphospho-n-acetylenolpyruvylglucosamine Reductase, domain 2"/>
    <property type="match status" value="1"/>
</dbReference>
<evidence type="ECO:0000313" key="8">
    <source>
        <dbReference type="Proteomes" id="UP000193450"/>
    </source>
</evidence>
<keyword evidence="4" id="KW-0274">FAD</keyword>
<dbReference type="AlphaFoldDB" id="A0A1X9NRS4"/>
<evidence type="ECO:0000256" key="4">
    <source>
        <dbReference type="ARBA" id="ARBA00022827"/>
    </source>
</evidence>
<dbReference type="InterPro" id="IPR016166">
    <property type="entry name" value="FAD-bd_PCMH"/>
</dbReference>
<dbReference type="InterPro" id="IPR006094">
    <property type="entry name" value="Oxid_FAD_bind_N"/>
</dbReference>
<dbReference type="EMBL" id="CP019343">
    <property type="protein sequence ID" value="ARN76483.1"/>
    <property type="molecule type" value="Genomic_DNA"/>
</dbReference>
<reference evidence="7 8" key="1">
    <citation type="submission" date="2016-11" db="EMBL/GenBank/DDBJ databases">
        <title>Trade-off between light-utilization and light-protection in marine flavobacteria.</title>
        <authorList>
            <person name="Kumagai Y."/>
        </authorList>
    </citation>
    <scope>NUCLEOTIDE SEQUENCE [LARGE SCALE GENOMIC DNA]</scope>
    <source>
        <strain evidence="7 8">NBRC 107125</strain>
    </source>
</reference>
<dbReference type="PROSITE" id="PS51387">
    <property type="entry name" value="FAD_PCMH"/>
    <property type="match status" value="1"/>
</dbReference>
<evidence type="ECO:0000256" key="2">
    <source>
        <dbReference type="ARBA" id="ARBA00005466"/>
    </source>
</evidence>
<dbReference type="InterPro" id="IPR036318">
    <property type="entry name" value="FAD-bd_PCMH-like_sf"/>
</dbReference>
<proteinExistence type="inferred from homology"/>
<comment type="cofactor">
    <cofactor evidence="1">
        <name>FAD</name>
        <dbReference type="ChEBI" id="CHEBI:57692"/>
    </cofactor>
</comment>
<dbReference type="PROSITE" id="PS00862">
    <property type="entry name" value="OX2_COVAL_FAD"/>
    <property type="match status" value="1"/>
</dbReference>
<evidence type="ECO:0000256" key="5">
    <source>
        <dbReference type="ARBA" id="ARBA00023002"/>
    </source>
</evidence>
<organism evidence="7 8">
    <name type="scientific">Oceanicoccus sagamiensis</name>
    <dbReference type="NCBI Taxonomy" id="716816"/>
    <lineage>
        <taxon>Bacteria</taxon>
        <taxon>Pseudomonadati</taxon>
        <taxon>Pseudomonadota</taxon>
        <taxon>Gammaproteobacteria</taxon>
        <taxon>Cellvibrionales</taxon>
        <taxon>Spongiibacteraceae</taxon>
        <taxon>Oceanicoccus</taxon>
    </lineage>
</organism>
<dbReference type="KEGG" id="osg:BST96_17935"/>
<comment type="similarity">
    <text evidence="2">Belongs to the oxygen-dependent FAD-linked oxidoreductase family.</text>
</comment>
<dbReference type="PANTHER" id="PTHR42973">
    <property type="entry name" value="BINDING OXIDOREDUCTASE, PUTATIVE (AFU_ORTHOLOGUE AFUA_1G17690)-RELATED"/>
    <property type="match status" value="1"/>
</dbReference>
<dbReference type="InterPro" id="IPR012951">
    <property type="entry name" value="BBE"/>
</dbReference>
<name>A0A1X9NRS4_9GAMM</name>
<protein>
    <recommendedName>
        <fullName evidence="6">FAD-binding PCMH-type domain-containing protein</fullName>
    </recommendedName>
</protein>
<evidence type="ECO:0000256" key="1">
    <source>
        <dbReference type="ARBA" id="ARBA00001974"/>
    </source>
</evidence>
<dbReference type="Proteomes" id="UP000193450">
    <property type="component" value="Chromosome"/>
</dbReference>
<dbReference type="Pfam" id="PF01565">
    <property type="entry name" value="FAD_binding_4"/>
    <property type="match status" value="1"/>
</dbReference>
<dbReference type="InterPro" id="IPR050416">
    <property type="entry name" value="FAD-linked_Oxidoreductase"/>
</dbReference>
<sequence>MHGPLLLPGHNGYDSARRIWNGAFDKFPGLIAQCGNPSDVKRAVDFARSNNLLVAIKSGGHSMSGKSTCDGGLLIDLSKMVGVHVDPFNKTARVEPGTLLGEFDYECTSFGLATTMGTDPDTGAAGLTLGGGFGRLGRLHGLACDNLRSADVITADGRFIRASEEQNQDLLWALRGGGGNFGAVSSFEYNLHSIPETIYGGQLMYSVKHAKDVLTMFADFIQTAPDELSAALVYVVPKGGKKNSGFISIGLTYIGDIAAGEKLVAPLRHSMKPMMDRMGPKTYMDEQGRNGRLPRGQMYYMKSGFTHGITPQLIDTYTEIAEPHPKRSFTGLITMLGGQISRVGNNETAFAHRDAHSDCMIAGSWKKPEDSEENVANMRSLWKKVEPHTKGFYVNAAYDFTDQKVRGTYGANFDRLQAIKTQYDPNNMFRLNANIKPKA</sequence>
<evidence type="ECO:0000313" key="7">
    <source>
        <dbReference type="EMBL" id="ARN76483.1"/>
    </source>
</evidence>
<gene>
    <name evidence="7" type="ORF">BST96_17935</name>
</gene>
<keyword evidence="8" id="KW-1185">Reference proteome</keyword>
<dbReference type="GO" id="GO:0016491">
    <property type="term" value="F:oxidoreductase activity"/>
    <property type="evidence" value="ECO:0007669"/>
    <property type="project" value="UniProtKB-KW"/>
</dbReference>
<dbReference type="PANTHER" id="PTHR42973:SF39">
    <property type="entry name" value="FAD-BINDING PCMH-TYPE DOMAIN-CONTAINING PROTEIN"/>
    <property type="match status" value="1"/>
</dbReference>
<dbReference type="Gene3D" id="3.30.465.10">
    <property type="match status" value="1"/>
</dbReference>
<keyword evidence="3" id="KW-0285">Flavoprotein</keyword>
<feature type="domain" description="FAD-binding PCMH-type" evidence="6">
    <location>
        <begin position="24"/>
        <end position="194"/>
    </location>
</feature>
<dbReference type="GO" id="GO:0071949">
    <property type="term" value="F:FAD binding"/>
    <property type="evidence" value="ECO:0007669"/>
    <property type="project" value="InterPro"/>
</dbReference>
<dbReference type="InterPro" id="IPR016167">
    <property type="entry name" value="FAD-bd_PCMH_sub1"/>
</dbReference>
<dbReference type="InterPro" id="IPR006093">
    <property type="entry name" value="Oxy_OxRdtase_FAD_BS"/>
</dbReference>
<dbReference type="InterPro" id="IPR016169">
    <property type="entry name" value="FAD-bd_PCMH_sub2"/>
</dbReference>
<evidence type="ECO:0000256" key="3">
    <source>
        <dbReference type="ARBA" id="ARBA00022630"/>
    </source>
</evidence>
<dbReference type="STRING" id="716816.BST96_17935"/>